<evidence type="ECO:0000256" key="5">
    <source>
        <dbReference type="ARBA" id="ARBA00022631"/>
    </source>
</evidence>
<dbReference type="CDD" id="cd05822">
    <property type="entry name" value="TLP_HIUase"/>
    <property type="match status" value="1"/>
</dbReference>
<protein>
    <recommendedName>
        <fullName evidence="8">5-hydroxyisourate hydrolase</fullName>
        <shortName evidence="8">HIU hydrolase</shortName>
        <shortName evidence="8">HIUHase</shortName>
        <ecNumber evidence="8">3.5.2.17</ecNumber>
    </recommendedName>
</protein>
<sequence>MGKLTTHVLDTVSGIPARGMRIRLFHAGSLLKEIRTNADGRCDTALVEADDRLAGIYELIFSVREYFEAQGIESPFLDEIPIRFEMADGLNYHVPLLCSPWSYSTYRGS</sequence>
<dbReference type="NCBIfam" id="TIGR02962">
    <property type="entry name" value="hdxy_isourate"/>
    <property type="match status" value="1"/>
</dbReference>
<gene>
    <name evidence="10" type="primary">uraH</name>
    <name evidence="10" type="ORF">JIN85_02560</name>
</gene>
<evidence type="ECO:0000256" key="3">
    <source>
        <dbReference type="ARBA" id="ARBA00009850"/>
    </source>
</evidence>
<feature type="binding site" evidence="7">
    <location>
        <position position="7"/>
    </location>
    <ligand>
        <name>substrate</name>
    </ligand>
</feature>
<evidence type="ECO:0000259" key="9">
    <source>
        <dbReference type="Pfam" id="PF00576"/>
    </source>
</evidence>
<evidence type="ECO:0000256" key="1">
    <source>
        <dbReference type="ARBA" id="ARBA00001043"/>
    </source>
</evidence>
<proteinExistence type="inferred from homology"/>
<accession>A0A934S3L4</accession>
<comment type="similarity">
    <text evidence="3 8">Belongs to the transthyretin family. 5-hydroxyisourate hydrolase subfamily.</text>
</comment>
<dbReference type="EMBL" id="JAENIJ010000003">
    <property type="protein sequence ID" value="MBK1881278.1"/>
    <property type="molecule type" value="Genomic_DNA"/>
</dbReference>
<dbReference type="InterPro" id="IPR000895">
    <property type="entry name" value="Transthyretin/HIU_hydrolase"/>
</dbReference>
<comment type="subunit">
    <text evidence="4 8">Homotetramer.</text>
</comment>
<feature type="domain" description="Transthyretin/hydroxyisourate hydrolase" evidence="9">
    <location>
        <begin position="4"/>
        <end position="108"/>
    </location>
</feature>
<evidence type="ECO:0000256" key="6">
    <source>
        <dbReference type="ARBA" id="ARBA00022801"/>
    </source>
</evidence>
<keyword evidence="11" id="KW-1185">Reference proteome</keyword>
<feature type="binding site" evidence="7">
    <location>
        <position position="106"/>
    </location>
    <ligand>
        <name>substrate</name>
    </ligand>
</feature>
<evidence type="ECO:0000256" key="2">
    <source>
        <dbReference type="ARBA" id="ARBA00002704"/>
    </source>
</evidence>
<dbReference type="PROSITE" id="PS00768">
    <property type="entry name" value="TRANSTHYRETIN_1"/>
    <property type="match status" value="1"/>
</dbReference>
<keyword evidence="6 8" id="KW-0378">Hydrolase</keyword>
<dbReference type="RefSeq" id="WP_200267336.1">
    <property type="nucleotide sequence ID" value="NZ_JAENIJ010000003.1"/>
</dbReference>
<name>A0A934S3L4_9BACT</name>
<dbReference type="Gene3D" id="2.60.40.180">
    <property type="entry name" value="Transthyretin/hydroxyisourate hydrolase domain"/>
    <property type="match status" value="1"/>
</dbReference>
<evidence type="ECO:0000313" key="10">
    <source>
        <dbReference type="EMBL" id="MBK1881278.1"/>
    </source>
</evidence>
<dbReference type="InterPro" id="IPR036817">
    <property type="entry name" value="Transthyretin/HIU_hydrolase_sf"/>
</dbReference>
<dbReference type="InterPro" id="IPR014306">
    <property type="entry name" value="Hydroxyisourate_hydrolase"/>
</dbReference>
<evidence type="ECO:0000256" key="4">
    <source>
        <dbReference type="ARBA" id="ARBA00011881"/>
    </source>
</evidence>
<dbReference type="PRINTS" id="PR00189">
    <property type="entry name" value="TRNSTHYRETIN"/>
</dbReference>
<dbReference type="InterPro" id="IPR023416">
    <property type="entry name" value="Transthyretin/HIU_hydrolase_d"/>
</dbReference>
<dbReference type="EC" id="3.5.2.17" evidence="8"/>
<dbReference type="InterPro" id="IPR023418">
    <property type="entry name" value="Thyroxine_BS"/>
</dbReference>
<dbReference type="AlphaFoldDB" id="A0A934S3L4"/>
<reference evidence="10" key="1">
    <citation type="submission" date="2021-01" db="EMBL/GenBank/DDBJ databases">
        <title>Modified the classification status of verrucomicrobia.</title>
        <authorList>
            <person name="Feng X."/>
        </authorList>
    </citation>
    <scope>NUCLEOTIDE SEQUENCE</scope>
    <source>
        <strain evidence="10">KCTC 22041</strain>
    </source>
</reference>
<dbReference type="GO" id="GO:0006144">
    <property type="term" value="P:purine nucleobase metabolic process"/>
    <property type="evidence" value="ECO:0007669"/>
    <property type="project" value="UniProtKB-KW"/>
</dbReference>
<dbReference type="GO" id="GO:0033971">
    <property type="term" value="F:hydroxyisourate hydrolase activity"/>
    <property type="evidence" value="ECO:0007669"/>
    <property type="project" value="UniProtKB-EC"/>
</dbReference>
<keyword evidence="5 8" id="KW-0659">Purine metabolism</keyword>
<dbReference type="PANTHER" id="PTHR10395">
    <property type="entry name" value="URICASE AND TRANSTHYRETIN-RELATED"/>
    <property type="match status" value="1"/>
</dbReference>
<dbReference type="Proteomes" id="UP000603141">
    <property type="component" value="Unassembled WGS sequence"/>
</dbReference>
<comment type="function">
    <text evidence="2">Catalyzes the hydrolysis of 5-hydroxyisourate (HIU) to 2-oxo-4-hydroxy-4-carboxy-5-ureidoimidazoline (OHCU).</text>
</comment>
<feature type="binding site" evidence="7">
    <location>
        <position position="41"/>
    </location>
    <ligand>
        <name>substrate</name>
    </ligand>
</feature>
<dbReference type="SUPFAM" id="SSF49472">
    <property type="entry name" value="Transthyretin (synonym: prealbumin)"/>
    <property type="match status" value="1"/>
</dbReference>
<evidence type="ECO:0000256" key="8">
    <source>
        <dbReference type="RuleBase" id="RU361270"/>
    </source>
</evidence>
<comment type="caution">
    <text evidence="10">The sequence shown here is derived from an EMBL/GenBank/DDBJ whole genome shotgun (WGS) entry which is preliminary data.</text>
</comment>
<evidence type="ECO:0000313" key="11">
    <source>
        <dbReference type="Proteomes" id="UP000603141"/>
    </source>
</evidence>
<dbReference type="Pfam" id="PF00576">
    <property type="entry name" value="Transthyretin"/>
    <property type="match status" value="1"/>
</dbReference>
<dbReference type="PANTHER" id="PTHR10395:SF7">
    <property type="entry name" value="5-HYDROXYISOURATE HYDROLASE"/>
    <property type="match status" value="1"/>
</dbReference>
<comment type="catalytic activity">
    <reaction evidence="1 8">
        <text>5-hydroxyisourate + H2O = 5-hydroxy-2-oxo-4-ureido-2,5-dihydro-1H-imidazole-5-carboxylate + H(+)</text>
        <dbReference type="Rhea" id="RHEA:23736"/>
        <dbReference type="ChEBI" id="CHEBI:15377"/>
        <dbReference type="ChEBI" id="CHEBI:15378"/>
        <dbReference type="ChEBI" id="CHEBI:18072"/>
        <dbReference type="ChEBI" id="CHEBI:58639"/>
        <dbReference type="EC" id="3.5.2.17"/>
    </reaction>
</comment>
<evidence type="ECO:0000256" key="7">
    <source>
        <dbReference type="PIRSR" id="PIRSR600895-51"/>
    </source>
</evidence>
<organism evidence="10 11">
    <name type="scientific">Luteolibacter pohnpeiensis</name>
    <dbReference type="NCBI Taxonomy" id="454153"/>
    <lineage>
        <taxon>Bacteria</taxon>
        <taxon>Pseudomonadati</taxon>
        <taxon>Verrucomicrobiota</taxon>
        <taxon>Verrucomicrobiia</taxon>
        <taxon>Verrucomicrobiales</taxon>
        <taxon>Verrucomicrobiaceae</taxon>
        <taxon>Luteolibacter</taxon>
    </lineage>
</organism>